<dbReference type="EMBL" id="KV784373">
    <property type="protein sequence ID" value="OEU10180.1"/>
    <property type="molecule type" value="Genomic_DNA"/>
</dbReference>
<dbReference type="Pfam" id="PF06325">
    <property type="entry name" value="PrmA"/>
    <property type="match status" value="1"/>
</dbReference>
<keyword evidence="3" id="KW-1185">Reference proteome</keyword>
<organism evidence="2 3">
    <name type="scientific">Fragilariopsis cylindrus CCMP1102</name>
    <dbReference type="NCBI Taxonomy" id="635003"/>
    <lineage>
        <taxon>Eukaryota</taxon>
        <taxon>Sar</taxon>
        <taxon>Stramenopiles</taxon>
        <taxon>Ochrophyta</taxon>
        <taxon>Bacillariophyta</taxon>
        <taxon>Bacillariophyceae</taxon>
        <taxon>Bacillariophycidae</taxon>
        <taxon>Bacillariales</taxon>
        <taxon>Bacillariaceae</taxon>
        <taxon>Fragilariopsis</taxon>
    </lineage>
</organism>
<dbReference type="Gene3D" id="3.40.50.150">
    <property type="entry name" value="Vaccinia Virus protein VP39"/>
    <property type="match status" value="1"/>
</dbReference>
<dbReference type="PANTHER" id="PTHR23290:SF0">
    <property type="entry name" value="RRNA N6-ADENOSINE-METHYLTRANSFERASE METTL5"/>
    <property type="match status" value="1"/>
</dbReference>
<dbReference type="InParanoid" id="A0A1E7EVY0"/>
<dbReference type="SUPFAM" id="SSF53335">
    <property type="entry name" value="S-adenosyl-L-methionine-dependent methyltransferases"/>
    <property type="match status" value="1"/>
</dbReference>
<dbReference type="Proteomes" id="UP000095751">
    <property type="component" value="Unassembled WGS sequence"/>
</dbReference>
<dbReference type="AlphaFoldDB" id="A0A1E7EVY0"/>
<dbReference type="InterPro" id="IPR029063">
    <property type="entry name" value="SAM-dependent_MTases_sf"/>
</dbReference>
<dbReference type="CDD" id="cd02440">
    <property type="entry name" value="AdoMet_MTases"/>
    <property type="match status" value="1"/>
</dbReference>
<proteinExistence type="predicted"/>
<feature type="region of interest" description="Disordered" evidence="1">
    <location>
        <begin position="120"/>
        <end position="167"/>
    </location>
</feature>
<reference evidence="2 3" key="1">
    <citation type="submission" date="2016-09" db="EMBL/GenBank/DDBJ databases">
        <title>Extensive genetic diversity and differential bi-allelic expression allows diatom success in the polar Southern Ocean.</title>
        <authorList>
            <consortium name="DOE Joint Genome Institute"/>
            <person name="Mock T."/>
            <person name="Otillar R.P."/>
            <person name="Strauss J."/>
            <person name="Dupont C."/>
            <person name="Frickenhaus S."/>
            <person name="Maumus F."/>
            <person name="Mcmullan M."/>
            <person name="Sanges R."/>
            <person name="Schmutz J."/>
            <person name="Toseland A."/>
            <person name="Valas R."/>
            <person name="Veluchamy A."/>
            <person name="Ward B.J."/>
            <person name="Allen A."/>
            <person name="Barry K."/>
            <person name="Falciatore A."/>
            <person name="Ferrante M."/>
            <person name="Fortunato A.E."/>
            <person name="Gloeckner G."/>
            <person name="Gruber A."/>
            <person name="Hipkin R."/>
            <person name="Janech M."/>
            <person name="Kroth P."/>
            <person name="Leese F."/>
            <person name="Lindquist E."/>
            <person name="Lyon B.R."/>
            <person name="Martin J."/>
            <person name="Mayer C."/>
            <person name="Parker M."/>
            <person name="Quesneville H."/>
            <person name="Raymond J."/>
            <person name="Uhlig C."/>
            <person name="Valentin K.U."/>
            <person name="Worden A.Z."/>
            <person name="Armbrust E.V."/>
            <person name="Bowler C."/>
            <person name="Green B."/>
            <person name="Moulton V."/>
            <person name="Van Oosterhout C."/>
            <person name="Grigoriev I."/>
        </authorList>
    </citation>
    <scope>NUCLEOTIDE SEQUENCE [LARGE SCALE GENOMIC DNA]</scope>
    <source>
        <strain evidence="2 3">CCMP1102</strain>
    </source>
</reference>
<feature type="compositionally biased region" description="Basic residues" evidence="1">
    <location>
        <begin position="130"/>
        <end position="150"/>
    </location>
</feature>
<dbReference type="GO" id="GO:0008988">
    <property type="term" value="F:rRNA (adenine-N6-)-methyltransferase activity"/>
    <property type="evidence" value="ECO:0007669"/>
    <property type="project" value="TreeGrafter"/>
</dbReference>
<sequence length="308" mass="33792">MRVKHLEASLSCLQREFDDPKIDLEQYPTCPELAASIMDMAIKRGDIGNPGQSCLDLGCGTGMLTVAAAFVIEEGEFVYGVDCDDDALTIAQSNVEHVELEDCVKFLQAKVRMKEANLDENVDNKNVGGPHKKRGGRNGRGGRGRGRGGRGRGGGAHNAASSTKSRLIHDKEDGVPLADKCVETVFTNPPFGTKNNAGIDVQFMRTATRLAKRAVYSFHKRSTRDFLLKTIRDDWGFTESEVVAEMSFDIPNSYKFHKSKTKDIEVDLIRICVVNRNDDDNAVDVTVGDTIEEGSGCCNDGYVPPQEK</sequence>
<dbReference type="OrthoDB" id="7848332at2759"/>
<dbReference type="InterPro" id="IPR051720">
    <property type="entry name" value="rRNA_MeTrfase/Polyamine_Synth"/>
</dbReference>
<evidence type="ECO:0000313" key="2">
    <source>
        <dbReference type="EMBL" id="OEU10180.1"/>
    </source>
</evidence>
<gene>
    <name evidence="2" type="ORF">FRACYDRAFT_263994</name>
</gene>
<accession>A0A1E7EVY0</accession>
<dbReference type="KEGG" id="fcy:FRACYDRAFT_263994"/>
<dbReference type="PANTHER" id="PTHR23290">
    <property type="entry name" value="RRNA N6-ADENOSINE-METHYLTRANSFERASE METTL5"/>
    <property type="match status" value="1"/>
</dbReference>
<evidence type="ECO:0000313" key="3">
    <source>
        <dbReference type="Proteomes" id="UP000095751"/>
    </source>
</evidence>
<evidence type="ECO:0000256" key="1">
    <source>
        <dbReference type="SAM" id="MobiDB-lite"/>
    </source>
</evidence>
<protein>
    <submittedName>
        <fullName evidence="2">Uncharacterized protein</fullName>
    </submittedName>
</protein>
<name>A0A1E7EVY0_9STRA</name>